<dbReference type="Pfam" id="PF00069">
    <property type="entry name" value="Pkinase"/>
    <property type="match status" value="1"/>
</dbReference>
<evidence type="ECO:0000256" key="1">
    <source>
        <dbReference type="ARBA" id="ARBA00012513"/>
    </source>
</evidence>
<evidence type="ECO:0000313" key="8">
    <source>
        <dbReference type="Proteomes" id="UP001178507"/>
    </source>
</evidence>
<dbReference type="PROSITE" id="PS00108">
    <property type="entry name" value="PROTEIN_KINASE_ST"/>
    <property type="match status" value="1"/>
</dbReference>
<dbReference type="InterPro" id="IPR000719">
    <property type="entry name" value="Prot_kinase_dom"/>
</dbReference>
<organism evidence="7 8">
    <name type="scientific">Effrenium voratum</name>
    <dbReference type="NCBI Taxonomy" id="2562239"/>
    <lineage>
        <taxon>Eukaryota</taxon>
        <taxon>Sar</taxon>
        <taxon>Alveolata</taxon>
        <taxon>Dinophyceae</taxon>
        <taxon>Suessiales</taxon>
        <taxon>Symbiodiniaceae</taxon>
        <taxon>Effrenium</taxon>
    </lineage>
</organism>
<protein>
    <recommendedName>
        <fullName evidence="1">non-specific serine/threonine protein kinase</fullName>
        <ecNumber evidence="1">2.7.11.1</ecNumber>
    </recommendedName>
</protein>
<keyword evidence="4" id="KW-0418">Kinase</keyword>
<dbReference type="Proteomes" id="UP001178507">
    <property type="component" value="Unassembled WGS sequence"/>
</dbReference>
<accession>A0AA36N330</accession>
<dbReference type="PROSITE" id="PS50011">
    <property type="entry name" value="PROTEIN_KINASE_DOM"/>
    <property type="match status" value="1"/>
</dbReference>
<evidence type="ECO:0000313" key="7">
    <source>
        <dbReference type="EMBL" id="CAJ1392651.1"/>
    </source>
</evidence>
<name>A0AA36N330_9DINO</name>
<keyword evidence="3" id="KW-0547">Nucleotide-binding</keyword>
<dbReference type="Gene3D" id="1.10.510.10">
    <property type="entry name" value="Transferase(Phosphotransferase) domain 1"/>
    <property type="match status" value="1"/>
</dbReference>
<evidence type="ECO:0000256" key="3">
    <source>
        <dbReference type="ARBA" id="ARBA00022741"/>
    </source>
</evidence>
<dbReference type="SUPFAM" id="SSF56112">
    <property type="entry name" value="Protein kinase-like (PK-like)"/>
    <property type="match status" value="1"/>
</dbReference>
<dbReference type="InterPro" id="IPR008271">
    <property type="entry name" value="Ser/Thr_kinase_AS"/>
</dbReference>
<dbReference type="PANTHER" id="PTHR43671">
    <property type="entry name" value="SERINE/THREONINE-PROTEIN KINASE NEK"/>
    <property type="match status" value="1"/>
</dbReference>
<dbReference type="SMART" id="SM00220">
    <property type="entry name" value="S_TKc"/>
    <property type="match status" value="1"/>
</dbReference>
<sequence>MKVLPCDVAPKEFGGRQDDPTLQAALAEASLLQDELRYPHIVSCQDILFDADRSVVCLLLEYMDGGDLHALIEHHREADSSFDGHFPRRVLAAVGGALQYIHAVGILHRDVKPANVLLSRRDHTASNSPTSESPSWWKPPPSGRIRWWVRLTISPRSWSLVRCTGPPPTAGL</sequence>
<keyword evidence="5" id="KW-0067">ATP-binding</keyword>
<evidence type="ECO:0000259" key="6">
    <source>
        <dbReference type="PROSITE" id="PS50011"/>
    </source>
</evidence>
<keyword evidence="2" id="KW-0808">Transferase</keyword>
<evidence type="ECO:0000256" key="4">
    <source>
        <dbReference type="ARBA" id="ARBA00022777"/>
    </source>
</evidence>
<dbReference type="InterPro" id="IPR011009">
    <property type="entry name" value="Kinase-like_dom_sf"/>
</dbReference>
<reference evidence="7" key="1">
    <citation type="submission" date="2023-08" db="EMBL/GenBank/DDBJ databases">
        <authorList>
            <person name="Chen Y."/>
            <person name="Shah S."/>
            <person name="Dougan E. K."/>
            <person name="Thang M."/>
            <person name="Chan C."/>
        </authorList>
    </citation>
    <scope>NUCLEOTIDE SEQUENCE</scope>
</reference>
<feature type="domain" description="Protein kinase" evidence="6">
    <location>
        <begin position="1"/>
        <end position="172"/>
    </location>
</feature>
<dbReference type="EMBL" id="CAUJNA010002380">
    <property type="protein sequence ID" value="CAJ1392651.1"/>
    <property type="molecule type" value="Genomic_DNA"/>
</dbReference>
<evidence type="ECO:0000256" key="2">
    <source>
        <dbReference type="ARBA" id="ARBA00022679"/>
    </source>
</evidence>
<keyword evidence="8" id="KW-1185">Reference proteome</keyword>
<dbReference type="EC" id="2.7.11.1" evidence="1"/>
<evidence type="ECO:0000256" key="5">
    <source>
        <dbReference type="ARBA" id="ARBA00022840"/>
    </source>
</evidence>
<dbReference type="GO" id="GO:0004674">
    <property type="term" value="F:protein serine/threonine kinase activity"/>
    <property type="evidence" value="ECO:0007669"/>
    <property type="project" value="UniProtKB-EC"/>
</dbReference>
<proteinExistence type="predicted"/>
<dbReference type="AlphaFoldDB" id="A0AA36N330"/>
<dbReference type="InterPro" id="IPR050660">
    <property type="entry name" value="NEK_Ser/Thr_kinase"/>
</dbReference>
<dbReference type="PANTHER" id="PTHR43671:SF13">
    <property type="entry name" value="SERINE_THREONINE-PROTEIN KINASE NEK2"/>
    <property type="match status" value="1"/>
</dbReference>
<comment type="caution">
    <text evidence="7">The sequence shown here is derived from an EMBL/GenBank/DDBJ whole genome shotgun (WGS) entry which is preliminary data.</text>
</comment>
<gene>
    <name evidence="7" type="ORF">EVOR1521_LOCUS17697</name>
</gene>
<dbReference type="GO" id="GO:0005524">
    <property type="term" value="F:ATP binding"/>
    <property type="evidence" value="ECO:0007669"/>
    <property type="project" value="UniProtKB-KW"/>
</dbReference>